<dbReference type="Proteomes" id="UP000198418">
    <property type="component" value="Unassembled WGS sequence"/>
</dbReference>
<keyword evidence="4 6" id="KW-0067">ATP-binding</keyword>
<evidence type="ECO:0000256" key="3">
    <source>
        <dbReference type="ARBA" id="ARBA00022741"/>
    </source>
</evidence>
<reference evidence="7" key="1">
    <citation type="submission" date="2017-06" db="EMBL/GenBank/DDBJ databases">
        <authorList>
            <person name="Varghese N."/>
            <person name="Submissions S."/>
        </authorList>
    </citation>
    <scope>NUCLEOTIDE SEQUENCE [LARGE SCALE GENOMIC DNA]</scope>
    <source>
        <strain evidence="7">DSM 137</strain>
    </source>
</reference>
<evidence type="ECO:0000259" key="5">
    <source>
        <dbReference type="PROSITE" id="PS50893"/>
    </source>
</evidence>
<dbReference type="GO" id="GO:0005524">
    <property type="term" value="F:ATP binding"/>
    <property type="evidence" value="ECO:0007669"/>
    <property type="project" value="UniProtKB-KW"/>
</dbReference>
<evidence type="ECO:0000256" key="1">
    <source>
        <dbReference type="ARBA" id="ARBA00005417"/>
    </source>
</evidence>
<sequence>MTASLFQIINLSLTYPGRAAPAISGLDLTVRRGETLCLLGPSGCGKSTLLRLVAGLERPTAGAISWAGAKPGVGFVFQEPNLMPWADVAANVALPLRLAGMSRAEAAPLVAAALARVGLKGQERALPRQLSGGMKMRASLARALVDEPELLLLDEPFAALDEITRWELNDALQDLRSGVTILFVTHSVFEAAYLADRVALLRANPGALHELVTLDKAPARGAALRASPAYAQTCAGLSEKLRKAMEAK</sequence>
<dbReference type="RefSeq" id="WP_088518960.1">
    <property type="nucleotide sequence ID" value="NZ_FYDG01000001.1"/>
</dbReference>
<name>A0A212QA15_RHOAC</name>
<dbReference type="AlphaFoldDB" id="A0A212QA15"/>
<evidence type="ECO:0000313" key="7">
    <source>
        <dbReference type="Proteomes" id="UP000198418"/>
    </source>
</evidence>
<feature type="domain" description="ABC transporter" evidence="5">
    <location>
        <begin position="6"/>
        <end position="230"/>
    </location>
</feature>
<dbReference type="PROSITE" id="PS50893">
    <property type="entry name" value="ABC_TRANSPORTER_2"/>
    <property type="match status" value="1"/>
</dbReference>
<comment type="similarity">
    <text evidence="1">Belongs to the ABC transporter superfamily.</text>
</comment>
<organism evidence="6 7">
    <name type="scientific">Rhodoblastus acidophilus</name>
    <name type="common">Rhodopseudomonas acidophila</name>
    <dbReference type="NCBI Taxonomy" id="1074"/>
    <lineage>
        <taxon>Bacteria</taxon>
        <taxon>Pseudomonadati</taxon>
        <taxon>Pseudomonadota</taxon>
        <taxon>Alphaproteobacteria</taxon>
        <taxon>Hyphomicrobiales</taxon>
        <taxon>Rhodoblastaceae</taxon>
        <taxon>Rhodoblastus</taxon>
    </lineage>
</organism>
<dbReference type="PANTHER" id="PTHR42788:SF19">
    <property type="entry name" value="ALIPHATIC SULFONATES IMPORT ATP-BINDING PROTEIN SSUB 2"/>
    <property type="match status" value="1"/>
</dbReference>
<keyword evidence="3" id="KW-0547">Nucleotide-binding</keyword>
<dbReference type="Gene3D" id="3.40.50.300">
    <property type="entry name" value="P-loop containing nucleotide triphosphate hydrolases"/>
    <property type="match status" value="1"/>
</dbReference>
<dbReference type="OrthoDB" id="9797536at2"/>
<dbReference type="InterPro" id="IPR027417">
    <property type="entry name" value="P-loop_NTPase"/>
</dbReference>
<dbReference type="GO" id="GO:0016887">
    <property type="term" value="F:ATP hydrolysis activity"/>
    <property type="evidence" value="ECO:0007669"/>
    <property type="project" value="InterPro"/>
</dbReference>
<keyword evidence="2" id="KW-0813">Transport</keyword>
<proteinExistence type="inferred from homology"/>
<gene>
    <name evidence="6" type="ORF">SAMN06265338_101497</name>
</gene>
<evidence type="ECO:0000256" key="2">
    <source>
        <dbReference type="ARBA" id="ARBA00022448"/>
    </source>
</evidence>
<dbReference type="SMART" id="SM00382">
    <property type="entry name" value="AAA"/>
    <property type="match status" value="1"/>
</dbReference>
<evidence type="ECO:0000256" key="4">
    <source>
        <dbReference type="ARBA" id="ARBA00022840"/>
    </source>
</evidence>
<dbReference type="InterPro" id="IPR003593">
    <property type="entry name" value="AAA+_ATPase"/>
</dbReference>
<dbReference type="PANTHER" id="PTHR42788">
    <property type="entry name" value="TAURINE IMPORT ATP-BINDING PROTEIN-RELATED"/>
    <property type="match status" value="1"/>
</dbReference>
<dbReference type="InterPro" id="IPR003439">
    <property type="entry name" value="ABC_transporter-like_ATP-bd"/>
</dbReference>
<protein>
    <submittedName>
        <fullName evidence="6">NitT/TauT family transport system ATP-binding protein</fullName>
    </submittedName>
</protein>
<dbReference type="SUPFAM" id="SSF52540">
    <property type="entry name" value="P-loop containing nucleoside triphosphate hydrolases"/>
    <property type="match status" value="1"/>
</dbReference>
<keyword evidence="7" id="KW-1185">Reference proteome</keyword>
<dbReference type="InterPro" id="IPR050166">
    <property type="entry name" value="ABC_transporter_ATP-bind"/>
</dbReference>
<accession>A0A212QA15</accession>
<dbReference type="PROSITE" id="PS00211">
    <property type="entry name" value="ABC_TRANSPORTER_1"/>
    <property type="match status" value="1"/>
</dbReference>
<dbReference type="InterPro" id="IPR017871">
    <property type="entry name" value="ABC_transporter-like_CS"/>
</dbReference>
<dbReference type="EMBL" id="FYDG01000001">
    <property type="protein sequence ID" value="SNB56193.1"/>
    <property type="molecule type" value="Genomic_DNA"/>
</dbReference>
<dbReference type="Pfam" id="PF00005">
    <property type="entry name" value="ABC_tran"/>
    <property type="match status" value="1"/>
</dbReference>
<evidence type="ECO:0000313" key="6">
    <source>
        <dbReference type="EMBL" id="SNB56193.1"/>
    </source>
</evidence>